<dbReference type="AlphaFoldDB" id="A0A4P9ZZH0"/>
<accession>A0A4P9ZZH0</accession>
<feature type="region of interest" description="Disordered" evidence="1">
    <location>
        <begin position="38"/>
        <end position="67"/>
    </location>
</feature>
<proteinExistence type="predicted"/>
<sequence>MTQGLKRKHTDHTEVANRKRLLNELAFPDLPHFEIPTGTMLSMPAADSSMDLESTEFPPHTAPMPLHPLAHDQTIRSAPCALSADASGPSHPTRPAIPRVPTPCPPAICHASLQPSGRPYRSWSSCLFSSGSGVYF</sequence>
<evidence type="ECO:0000256" key="1">
    <source>
        <dbReference type="SAM" id="MobiDB-lite"/>
    </source>
</evidence>
<keyword evidence="3" id="KW-1185">Reference proteome</keyword>
<evidence type="ECO:0000313" key="2">
    <source>
        <dbReference type="EMBL" id="RKP39176.1"/>
    </source>
</evidence>
<dbReference type="Proteomes" id="UP000268162">
    <property type="component" value="Unassembled WGS sequence"/>
</dbReference>
<protein>
    <submittedName>
        <fullName evidence="2">Uncharacterized protein</fullName>
    </submittedName>
</protein>
<gene>
    <name evidence="2" type="ORF">BJ085DRAFT_38748</name>
</gene>
<name>A0A4P9ZZH0_9FUNG</name>
<evidence type="ECO:0000313" key="3">
    <source>
        <dbReference type="Proteomes" id="UP000268162"/>
    </source>
</evidence>
<organism evidence="2 3">
    <name type="scientific">Dimargaris cristalligena</name>
    <dbReference type="NCBI Taxonomy" id="215637"/>
    <lineage>
        <taxon>Eukaryota</taxon>
        <taxon>Fungi</taxon>
        <taxon>Fungi incertae sedis</taxon>
        <taxon>Zoopagomycota</taxon>
        <taxon>Kickxellomycotina</taxon>
        <taxon>Dimargaritomycetes</taxon>
        <taxon>Dimargaritales</taxon>
        <taxon>Dimargaritaceae</taxon>
        <taxon>Dimargaris</taxon>
    </lineage>
</organism>
<dbReference type="EMBL" id="ML002292">
    <property type="protein sequence ID" value="RKP39176.1"/>
    <property type="molecule type" value="Genomic_DNA"/>
</dbReference>
<reference evidence="3" key="1">
    <citation type="journal article" date="2018" name="Nat. Microbiol.">
        <title>Leveraging single-cell genomics to expand the fungal tree of life.</title>
        <authorList>
            <person name="Ahrendt S.R."/>
            <person name="Quandt C.A."/>
            <person name="Ciobanu D."/>
            <person name="Clum A."/>
            <person name="Salamov A."/>
            <person name="Andreopoulos B."/>
            <person name="Cheng J.F."/>
            <person name="Woyke T."/>
            <person name="Pelin A."/>
            <person name="Henrissat B."/>
            <person name="Reynolds N.K."/>
            <person name="Benny G.L."/>
            <person name="Smith M.E."/>
            <person name="James T.Y."/>
            <person name="Grigoriev I.V."/>
        </authorList>
    </citation>
    <scope>NUCLEOTIDE SEQUENCE [LARGE SCALE GENOMIC DNA]</scope>
    <source>
        <strain evidence="3">RSA 468</strain>
    </source>
</reference>